<keyword evidence="2" id="KW-1185">Reference proteome</keyword>
<proteinExistence type="predicted"/>
<sequence length="229" mass="26245">LGYSCTWQGKMEDLLAPARVTRRSTEQHVIQVIHDMTAHNSSVTVQDIWSGLEGVYKKGLARSIGVSSFNVEQIERILKTATVPIYSSQPQHVLHNICKKNNIPLTSYGTLESPGRMNFSLPINWFLRFLQQKAYTPNPLKHPHVSELSAKYKKTPAQILLLYALYRNIAIKPKSVTPVRIVENFQLFDFSLSSDEIHLLESTPHRQRLFMQKFLKGHPEDPFAAERQH</sequence>
<dbReference type="AlphaFoldDB" id="A0A0K0D6R1"/>
<evidence type="ECO:0000313" key="2">
    <source>
        <dbReference type="Proteomes" id="UP000035642"/>
    </source>
</evidence>
<dbReference type="InterPro" id="IPR036812">
    <property type="entry name" value="NAD(P)_OxRdtase_dom_sf"/>
</dbReference>
<dbReference type="Pfam" id="PF00248">
    <property type="entry name" value="Aldo_ket_red"/>
    <property type="match status" value="1"/>
</dbReference>
<protein>
    <submittedName>
        <fullName evidence="3">Aldo_ket_red domain-containing protein</fullName>
    </submittedName>
</protein>
<accession>A0A0K0D6R1</accession>
<dbReference type="Proteomes" id="UP000035642">
    <property type="component" value="Unassembled WGS sequence"/>
</dbReference>
<organism evidence="2 3">
    <name type="scientific">Angiostrongylus cantonensis</name>
    <name type="common">Rat lungworm</name>
    <dbReference type="NCBI Taxonomy" id="6313"/>
    <lineage>
        <taxon>Eukaryota</taxon>
        <taxon>Metazoa</taxon>
        <taxon>Ecdysozoa</taxon>
        <taxon>Nematoda</taxon>
        <taxon>Chromadorea</taxon>
        <taxon>Rhabditida</taxon>
        <taxon>Rhabditina</taxon>
        <taxon>Rhabditomorpha</taxon>
        <taxon>Strongyloidea</taxon>
        <taxon>Metastrongylidae</taxon>
        <taxon>Angiostrongylus</taxon>
    </lineage>
</organism>
<evidence type="ECO:0000259" key="1">
    <source>
        <dbReference type="Pfam" id="PF00248"/>
    </source>
</evidence>
<evidence type="ECO:0000313" key="3">
    <source>
        <dbReference type="WBParaSite" id="ACAC_0000575601-mRNA-1"/>
    </source>
</evidence>
<reference evidence="2" key="1">
    <citation type="submission" date="2012-09" db="EMBL/GenBank/DDBJ databases">
        <authorList>
            <person name="Martin A.A."/>
        </authorList>
    </citation>
    <scope>NUCLEOTIDE SEQUENCE</scope>
</reference>
<dbReference type="GO" id="GO:0016491">
    <property type="term" value="F:oxidoreductase activity"/>
    <property type="evidence" value="ECO:0007669"/>
    <property type="project" value="InterPro"/>
</dbReference>
<dbReference type="PRINTS" id="PR00069">
    <property type="entry name" value="ALDKETRDTASE"/>
</dbReference>
<dbReference type="Gene3D" id="3.20.20.100">
    <property type="entry name" value="NADP-dependent oxidoreductase domain"/>
    <property type="match status" value="1"/>
</dbReference>
<feature type="domain" description="NADP-dependent oxidoreductase" evidence="1">
    <location>
        <begin position="34"/>
        <end position="202"/>
    </location>
</feature>
<dbReference type="WBParaSite" id="ACAC_0000575601-mRNA-1">
    <property type="protein sequence ID" value="ACAC_0000575601-mRNA-1"/>
    <property type="gene ID" value="ACAC_0000575601"/>
</dbReference>
<dbReference type="InterPro" id="IPR020471">
    <property type="entry name" value="AKR"/>
</dbReference>
<dbReference type="PANTHER" id="PTHR11732">
    <property type="entry name" value="ALDO/KETO REDUCTASE"/>
    <property type="match status" value="1"/>
</dbReference>
<name>A0A0K0D6R1_ANGCA</name>
<reference evidence="3" key="2">
    <citation type="submission" date="2017-02" db="UniProtKB">
        <authorList>
            <consortium name="WormBaseParasite"/>
        </authorList>
    </citation>
    <scope>IDENTIFICATION</scope>
</reference>
<dbReference type="STRING" id="6313.A0A0K0D6R1"/>
<dbReference type="SUPFAM" id="SSF51430">
    <property type="entry name" value="NAD(P)-linked oxidoreductase"/>
    <property type="match status" value="1"/>
</dbReference>
<dbReference type="InterPro" id="IPR023210">
    <property type="entry name" value="NADP_OxRdtase_dom"/>
</dbReference>